<dbReference type="AlphaFoldDB" id="A0A2L1JB39"/>
<evidence type="ECO:0000313" key="1">
    <source>
        <dbReference type="EMBL" id="AVE05689.1"/>
    </source>
</evidence>
<organism evidence="1 2">
    <name type="scientific">Pseudomonas palleroniana</name>
    <dbReference type="NCBI Taxonomy" id="191390"/>
    <lineage>
        <taxon>Bacteria</taxon>
        <taxon>Pseudomonadati</taxon>
        <taxon>Pseudomonadota</taxon>
        <taxon>Gammaproteobacteria</taxon>
        <taxon>Pseudomonadales</taxon>
        <taxon>Pseudomonadaceae</taxon>
        <taxon>Pseudomonas</taxon>
    </lineage>
</organism>
<evidence type="ECO:0008006" key="3">
    <source>
        <dbReference type="Google" id="ProtNLM"/>
    </source>
</evidence>
<protein>
    <recommendedName>
        <fullName evidence="3">Resolvase HTH domain-containing protein</fullName>
    </recommendedName>
</protein>
<dbReference type="EMBL" id="CP025494">
    <property type="protein sequence ID" value="AVE05689.1"/>
    <property type="molecule type" value="Genomic_DNA"/>
</dbReference>
<evidence type="ECO:0000313" key="2">
    <source>
        <dbReference type="Proteomes" id="UP000237830"/>
    </source>
</evidence>
<reference evidence="1 2" key="1">
    <citation type="submission" date="2017-12" db="EMBL/GenBank/DDBJ databases">
        <title>Genome sequence of Pseudomonas palleroniana MAB3.</title>
        <authorList>
            <person name="Nascimento F.X."/>
        </authorList>
    </citation>
    <scope>NUCLEOTIDE SEQUENCE [LARGE SCALE GENOMIC DNA]</scope>
    <source>
        <strain evidence="1 2">MAB3</strain>
    </source>
</reference>
<gene>
    <name evidence="1" type="ORF">CYL20_14440</name>
</gene>
<dbReference type="Proteomes" id="UP000237830">
    <property type="component" value="Chromosome"/>
</dbReference>
<proteinExistence type="predicted"/>
<name>A0A2L1JB39_9PSED</name>
<accession>A0A2L1JB39</accession>
<sequence>MFHGNHVTIATKCLMQLAEKYNQSYESLRNAWTQTYLFDATLQNVYRCSLRDQTSTADVILYVQTYEVAEYLINTYLEGAVIDMKYARTYRKLEAPGPKPEPGKSEAMRLLATGLKPAVVAKRTEISVNTIYNYNKERKQTSMKISSATQN</sequence>